<dbReference type="AlphaFoldDB" id="A0A369IC13"/>
<name>A0A369IC13_9BACT</name>
<dbReference type="InterPro" id="IPR053146">
    <property type="entry name" value="QDO-like"/>
</dbReference>
<dbReference type="Gene3D" id="2.60.120.10">
    <property type="entry name" value="Jelly Rolls"/>
    <property type="match status" value="1"/>
</dbReference>
<dbReference type="RefSeq" id="WP_114461182.1">
    <property type="nucleotide sequence ID" value="NZ_QPIW01000007.1"/>
</dbReference>
<dbReference type="Pfam" id="PF07883">
    <property type="entry name" value="Cupin_2"/>
    <property type="match status" value="1"/>
</dbReference>
<sequence length="168" mass="18614">MAAVPFLNIPFKERTDKAFVVETNKTRFNENLGGGSRNDLKVSGKDTDGQLAIFEIHTKGNAGPALHIHQDQDEIVTVIESDYLFQIGDEKIKLKAGDTLFIPRGTPHAFVHLGQNTTGRKLSTYQPAGNIEEMFRQIGNLKERTPENIQKAMVVNNSKIVGSPLKVE</sequence>
<accession>A0A369IC13</accession>
<proteinExistence type="predicted"/>
<reference evidence="2 3" key="1">
    <citation type="submission" date="2018-07" db="EMBL/GenBank/DDBJ databases">
        <title>Genome analysis of Runella aurantiaca.</title>
        <authorList>
            <person name="Yang X."/>
        </authorList>
    </citation>
    <scope>NUCLEOTIDE SEQUENCE [LARGE SCALE GENOMIC DNA]</scope>
    <source>
        <strain evidence="2 3">YX9</strain>
    </source>
</reference>
<organism evidence="2 3">
    <name type="scientific">Runella aurantiaca</name>
    <dbReference type="NCBI Taxonomy" id="2282308"/>
    <lineage>
        <taxon>Bacteria</taxon>
        <taxon>Pseudomonadati</taxon>
        <taxon>Bacteroidota</taxon>
        <taxon>Cytophagia</taxon>
        <taxon>Cytophagales</taxon>
        <taxon>Spirosomataceae</taxon>
        <taxon>Runella</taxon>
    </lineage>
</organism>
<dbReference type="PANTHER" id="PTHR36440">
    <property type="entry name" value="PUTATIVE (AFU_ORTHOLOGUE AFUA_8G07350)-RELATED"/>
    <property type="match status" value="1"/>
</dbReference>
<dbReference type="PANTHER" id="PTHR36440:SF1">
    <property type="entry name" value="PUTATIVE (AFU_ORTHOLOGUE AFUA_8G07350)-RELATED"/>
    <property type="match status" value="1"/>
</dbReference>
<protein>
    <submittedName>
        <fullName evidence="2">Cupin domain-containing protein</fullName>
    </submittedName>
</protein>
<dbReference type="InterPro" id="IPR011051">
    <property type="entry name" value="RmlC_Cupin_sf"/>
</dbReference>
<evidence type="ECO:0000313" key="2">
    <source>
        <dbReference type="EMBL" id="RDB05987.1"/>
    </source>
</evidence>
<comment type="caution">
    <text evidence="2">The sequence shown here is derived from an EMBL/GenBank/DDBJ whole genome shotgun (WGS) entry which is preliminary data.</text>
</comment>
<evidence type="ECO:0000259" key="1">
    <source>
        <dbReference type="Pfam" id="PF07883"/>
    </source>
</evidence>
<dbReference type="InterPro" id="IPR013096">
    <property type="entry name" value="Cupin_2"/>
</dbReference>
<dbReference type="SUPFAM" id="SSF51182">
    <property type="entry name" value="RmlC-like cupins"/>
    <property type="match status" value="1"/>
</dbReference>
<dbReference type="Proteomes" id="UP000253141">
    <property type="component" value="Unassembled WGS sequence"/>
</dbReference>
<feature type="domain" description="Cupin type-2" evidence="1">
    <location>
        <begin position="59"/>
        <end position="116"/>
    </location>
</feature>
<dbReference type="InterPro" id="IPR014710">
    <property type="entry name" value="RmlC-like_jellyroll"/>
</dbReference>
<keyword evidence="3" id="KW-1185">Reference proteome</keyword>
<gene>
    <name evidence="2" type="ORF">DVG78_11310</name>
</gene>
<dbReference type="OrthoDB" id="1423961at2"/>
<dbReference type="EMBL" id="QPIW01000007">
    <property type="protein sequence ID" value="RDB05987.1"/>
    <property type="molecule type" value="Genomic_DNA"/>
</dbReference>
<evidence type="ECO:0000313" key="3">
    <source>
        <dbReference type="Proteomes" id="UP000253141"/>
    </source>
</evidence>